<protein>
    <submittedName>
        <fullName evidence="7">TCP-1/cpn60 chaperonin family-domain-containing protein</fullName>
    </submittedName>
</protein>
<evidence type="ECO:0000256" key="6">
    <source>
        <dbReference type="SAM" id="MobiDB-lite"/>
    </source>
</evidence>
<dbReference type="Proteomes" id="UP000683000">
    <property type="component" value="Unassembled WGS sequence"/>
</dbReference>
<evidence type="ECO:0000256" key="3">
    <source>
        <dbReference type="ARBA" id="ARBA00022840"/>
    </source>
</evidence>
<name>A0A8I2YE82_9AGAM</name>
<comment type="similarity">
    <text evidence="1 5">Belongs to the TCP-1 chaperonin family.</text>
</comment>
<dbReference type="PROSITE" id="PS00751">
    <property type="entry name" value="TCP1_2"/>
    <property type="match status" value="1"/>
</dbReference>
<dbReference type="InterPro" id="IPR017998">
    <property type="entry name" value="Chaperone_TCP-1"/>
</dbReference>
<keyword evidence="3 5" id="KW-0067">ATP-binding</keyword>
<keyword evidence="4 5" id="KW-0143">Chaperone</keyword>
<sequence length="244" mass="27177">MNTAPERQSGRKAQMSPQPRFDIAVMLKMVLDPIGGTLLTNDGNAILREIDVAHPAAKNMIGLSRTQDEERGDGTTSVIILAGEILAQSLAQLERDIHPVVIISAYNKALKESLEINTSSDEEIFSLIKMSIGTKFVARWSDLISCVVLCFKPSVPSRRKKPDTRYQTVRAHRKRSRRVDRGVACVGRRLAQQGHHAPEHAPKNTATAHHIARPYAGVHKRAKAKRIWNSPRSRTGRAQEVEEE</sequence>
<dbReference type="GO" id="GO:0005524">
    <property type="term" value="F:ATP binding"/>
    <property type="evidence" value="ECO:0007669"/>
    <property type="project" value="UniProtKB-KW"/>
</dbReference>
<dbReference type="EMBL" id="JAGFBS010000054">
    <property type="protein sequence ID" value="KAG6370314.1"/>
    <property type="molecule type" value="Genomic_DNA"/>
</dbReference>
<proteinExistence type="inferred from homology"/>
<dbReference type="InterPro" id="IPR027410">
    <property type="entry name" value="TCP-1-like_intermed_sf"/>
</dbReference>
<evidence type="ECO:0000256" key="2">
    <source>
        <dbReference type="ARBA" id="ARBA00022741"/>
    </source>
</evidence>
<accession>A0A8I2YE82</accession>
<dbReference type="PRINTS" id="PR00304">
    <property type="entry name" value="TCOMPLEXTCP1"/>
</dbReference>
<feature type="region of interest" description="Disordered" evidence="6">
    <location>
        <begin position="218"/>
        <end position="244"/>
    </location>
</feature>
<dbReference type="AlphaFoldDB" id="A0A8I2YE82"/>
<dbReference type="Gene3D" id="1.10.560.10">
    <property type="entry name" value="GroEL-like equatorial domain"/>
    <property type="match status" value="1"/>
</dbReference>
<dbReference type="GO" id="GO:0051082">
    <property type="term" value="F:unfolded protein binding"/>
    <property type="evidence" value="ECO:0007669"/>
    <property type="project" value="InterPro"/>
</dbReference>
<dbReference type="GO" id="GO:0140662">
    <property type="term" value="F:ATP-dependent protein folding chaperone"/>
    <property type="evidence" value="ECO:0007669"/>
    <property type="project" value="InterPro"/>
</dbReference>
<dbReference type="SUPFAM" id="SSF48592">
    <property type="entry name" value="GroEL equatorial domain-like"/>
    <property type="match status" value="1"/>
</dbReference>
<evidence type="ECO:0000256" key="4">
    <source>
        <dbReference type="ARBA" id="ARBA00023186"/>
    </source>
</evidence>
<dbReference type="OrthoDB" id="3224201at2759"/>
<dbReference type="InterPro" id="IPR002423">
    <property type="entry name" value="Cpn60/GroEL/TCP-1"/>
</dbReference>
<comment type="caution">
    <text evidence="7">The sequence shown here is derived from an EMBL/GenBank/DDBJ whole genome shotgun (WGS) entry which is preliminary data.</text>
</comment>
<dbReference type="PANTHER" id="PTHR11353">
    <property type="entry name" value="CHAPERONIN"/>
    <property type="match status" value="1"/>
</dbReference>
<dbReference type="InterPro" id="IPR002194">
    <property type="entry name" value="Chaperonin_TCP-1_CS"/>
</dbReference>
<organism evidence="7 8">
    <name type="scientific">Boletus reticuloceps</name>
    <dbReference type="NCBI Taxonomy" id="495285"/>
    <lineage>
        <taxon>Eukaryota</taxon>
        <taxon>Fungi</taxon>
        <taxon>Dikarya</taxon>
        <taxon>Basidiomycota</taxon>
        <taxon>Agaricomycotina</taxon>
        <taxon>Agaricomycetes</taxon>
        <taxon>Agaricomycetidae</taxon>
        <taxon>Boletales</taxon>
        <taxon>Boletineae</taxon>
        <taxon>Boletaceae</taxon>
        <taxon>Boletoideae</taxon>
        <taxon>Boletus</taxon>
    </lineage>
</organism>
<dbReference type="Gene3D" id="3.30.260.10">
    <property type="entry name" value="TCP-1-like chaperonin intermediate domain"/>
    <property type="match status" value="1"/>
</dbReference>
<keyword evidence="2 5" id="KW-0547">Nucleotide-binding</keyword>
<evidence type="ECO:0000256" key="1">
    <source>
        <dbReference type="ARBA" id="ARBA00008020"/>
    </source>
</evidence>
<evidence type="ECO:0000313" key="7">
    <source>
        <dbReference type="EMBL" id="KAG6370314.1"/>
    </source>
</evidence>
<dbReference type="GO" id="GO:0016887">
    <property type="term" value="F:ATP hydrolysis activity"/>
    <property type="evidence" value="ECO:0007669"/>
    <property type="project" value="InterPro"/>
</dbReference>
<reference evidence="7" key="1">
    <citation type="submission" date="2021-03" db="EMBL/GenBank/DDBJ databases">
        <title>Evolutionary innovations through gain and loss of genes in the ectomycorrhizal Boletales.</title>
        <authorList>
            <person name="Wu G."/>
            <person name="Miyauchi S."/>
            <person name="Morin E."/>
            <person name="Yang Z.-L."/>
            <person name="Xu J."/>
            <person name="Martin F.M."/>
        </authorList>
    </citation>
    <scope>NUCLEOTIDE SEQUENCE</scope>
    <source>
        <strain evidence="7">BR01</strain>
    </source>
</reference>
<dbReference type="Pfam" id="PF00118">
    <property type="entry name" value="Cpn60_TCP1"/>
    <property type="match status" value="1"/>
</dbReference>
<evidence type="ECO:0000256" key="5">
    <source>
        <dbReference type="RuleBase" id="RU004187"/>
    </source>
</evidence>
<keyword evidence="8" id="KW-1185">Reference proteome</keyword>
<dbReference type="GO" id="GO:0005832">
    <property type="term" value="C:chaperonin-containing T-complex"/>
    <property type="evidence" value="ECO:0007669"/>
    <property type="project" value="UniProtKB-ARBA"/>
</dbReference>
<gene>
    <name evidence="7" type="ORF">JVT61DRAFT_12267</name>
</gene>
<evidence type="ECO:0000313" key="8">
    <source>
        <dbReference type="Proteomes" id="UP000683000"/>
    </source>
</evidence>
<dbReference type="InterPro" id="IPR027413">
    <property type="entry name" value="GROEL-like_equatorial_sf"/>
</dbReference>